<keyword evidence="3" id="KW-1185">Reference proteome</keyword>
<dbReference type="Pfam" id="PF00425">
    <property type="entry name" value="Chorismate_bind"/>
    <property type="match status" value="1"/>
</dbReference>
<dbReference type="InterPro" id="IPR015890">
    <property type="entry name" value="Chorismate_C"/>
</dbReference>
<dbReference type="SUPFAM" id="SSF56322">
    <property type="entry name" value="ADC synthase"/>
    <property type="match status" value="1"/>
</dbReference>
<evidence type="ECO:0000313" key="2">
    <source>
        <dbReference type="EMBL" id="SHJ50997.1"/>
    </source>
</evidence>
<evidence type="ECO:0000313" key="3">
    <source>
        <dbReference type="Proteomes" id="UP000184474"/>
    </source>
</evidence>
<evidence type="ECO:0000259" key="1">
    <source>
        <dbReference type="Pfam" id="PF00425"/>
    </source>
</evidence>
<dbReference type="InterPro" id="IPR005801">
    <property type="entry name" value="ADC_synthase"/>
</dbReference>
<dbReference type="PANTHER" id="PTHR42839:SF2">
    <property type="entry name" value="ISOCHORISMATE SYNTHASE ENTC"/>
    <property type="match status" value="1"/>
</dbReference>
<dbReference type="EMBL" id="FRAA01000001">
    <property type="protein sequence ID" value="SHJ50997.1"/>
    <property type="molecule type" value="Genomic_DNA"/>
</dbReference>
<dbReference type="RefSeq" id="WP_073118845.1">
    <property type="nucleotide sequence ID" value="NZ_FRAA01000001.1"/>
</dbReference>
<dbReference type="PANTHER" id="PTHR42839">
    <property type="entry name" value="ISOCHORISMATE SYNTHASE ENTC"/>
    <property type="match status" value="1"/>
</dbReference>
<gene>
    <name evidence="2" type="ORF">SAMN04488028_101346</name>
</gene>
<feature type="domain" description="Chorismate-utilising enzyme C-terminal" evidence="1">
    <location>
        <begin position="142"/>
        <end position="394"/>
    </location>
</feature>
<proteinExistence type="predicted"/>
<dbReference type="Gene3D" id="3.60.120.10">
    <property type="entry name" value="Anthranilate synthase"/>
    <property type="match status" value="1"/>
</dbReference>
<dbReference type="Proteomes" id="UP000184474">
    <property type="component" value="Unassembled WGS sequence"/>
</dbReference>
<sequence length="405" mass="46282">MNSQHKTAQLTASRTFEANLMAFFNCAIKTDTPIAIWRKPTEELIQGCCQVSDSELNIEDLENAPQGFMVSPFAPSDEPRPNYILSDISINEKDNAFKIHPTLQHQDQSLETFFEAYLETKEQQSFDFRDYLHKAPEVRYDRQAFIDLVQQCQDAINNGQYQKIVPSRREGYSYSNNFHPVKELFKLCKAYKNAFVSIVYTPQYGLWLGATPELLIETQNEIFRTVSLAGTQGVPDDFELSRAAWRQKEIEEQALVSRYIINCFKKIRLREYLEIGPKTVKAGNLIHLKTSFEVNMKETNFPELASTMLQLLHPTSAVCGMPMIPAANFLAEHEGYDRECFSGYLGPVNHGGTTSLYVNLRCTKLYKDGGIIYAGAGVTEESIPELEWNETEIKFRTLLNIFENL</sequence>
<name>A0A1M6JWC3_REIAG</name>
<reference evidence="3" key="1">
    <citation type="submission" date="2016-11" db="EMBL/GenBank/DDBJ databases">
        <authorList>
            <person name="Varghese N."/>
            <person name="Submissions S."/>
        </authorList>
    </citation>
    <scope>NUCLEOTIDE SEQUENCE [LARGE SCALE GENOMIC DNA]</scope>
    <source>
        <strain evidence="3">DSM 26134</strain>
    </source>
</reference>
<dbReference type="AlphaFoldDB" id="A0A1M6JWC3"/>
<dbReference type="STRING" id="156994.SAMN04488028_101346"/>
<accession>A0A1M6JWC3</accession>
<protein>
    <submittedName>
        <fullName evidence="2">Isochorismate synthase</fullName>
    </submittedName>
</protein>
<organism evidence="2 3">
    <name type="scientific">Reichenbachiella agariperforans</name>
    <dbReference type="NCBI Taxonomy" id="156994"/>
    <lineage>
        <taxon>Bacteria</taxon>
        <taxon>Pseudomonadati</taxon>
        <taxon>Bacteroidota</taxon>
        <taxon>Cytophagia</taxon>
        <taxon>Cytophagales</taxon>
        <taxon>Reichenbachiellaceae</taxon>
        <taxon>Reichenbachiella</taxon>
    </lineage>
</organism>